<reference evidence="2 3" key="1">
    <citation type="submission" date="2019-12" db="EMBL/GenBank/DDBJ databases">
        <authorList>
            <person name="Floudas D."/>
            <person name="Bentzer J."/>
            <person name="Ahren D."/>
            <person name="Johansson T."/>
            <person name="Persson P."/>
            <person name="Tunlid A."/>
        </authorList>
    </citation>
    <scope>NUCLEOTIDE SEQUENCE [LARGE SCALE GENOMIC DNA]</scope>
    <source>
        <strain evidence="2 3">CBS 102.39</strain>
    </source>
</reference>
<protein>
    <submittedName>
        <fullName evidence="2">Uncharacterized protein</fullName>
    </submittedName>
</protein>
<comment type="caution">
    <text evidence="2">The sequence shown here is derived from an EMBL/GenBank/DDBJ whole genome shotgun (WGS) entry which is preliminary data.</text>
</comment>
<evidence type="ECO:0000256" key="1">
    <source>
        <dbReference type="SAM" id="MobiDB-lite"/>
    </source>
</evidence>
<proteinExistence type="predicted"/>
<feature type="compositionally biased region" description="Polar residues" evidence="1">
    <location>
        <begin position="263"/>
        <end position="275"/>
    </location>
</feature>
<evidence type="ECO:0000313" key="2">
    <source>
        <dbReference type="EMBL" id="KAF4611645.1"/>
    </source>
</evidence>
<organism evidence="2 3">
    <name type="scientific">Agrocybe pediades</name>
    <dbReference type="NCBI Taxonomy" id="84607"/>
    <lineage>
        <taxon>Eukaryota</taxon>
        <taxon>Fungi</taxon>
        <taxon>Dikarya</taxon>
        <taxon>Basidiomycota</taxon>
        <taxon>Agaricomycotina</taxon>
        <taxon>Agaricomycetes</taxon>
        <taxon>Agaricomycetidae</taxon>
        <taxon>Agaricales</taxon>
        <taxon>Agaricineae</taxon>
        <taxon>Strophariaceae</taxon>
        <taxon>Agrocybe</taxon>
    </lineage>
</organism>
<dbReference type="EMBL" id="JAACJL010000057">
    <property type="protein sequence ID" value="KAF4611645.1"/>
    <property type="molecule type" value="Genomic_DNA"/>
</dbReference>
<evidence type="ECO:0000313" key="3">
    <source>
        <dbReference type="Proteomes" id="UP000521872"/>
    </source>
</evidence>
<accession>A0A8H4QIB2</accession>
<dbReference type="Proteomes" id="UP000521872">
    <property type="component" value="Unassembled WGS sequence"/>
</dbReference>
<dbReference type="AlphaFoldDB" id="A0A8H4QIB2"/>
<name>A0A8H4QIB2_9AGAR</name>
<feature type="region of interest" description="Disordered" evidence="1">
    <location>
        <begin position="249"/>
        <end position="275"/>
    </location>
</feature>
<sequence length="275" mass="30907">MLARLTTRTARLLDVYFDPFGTVELEPEHHSEDPENSLVLDLHVLRYFLPWIPDNTLYRVAGACGRSILPVCSNVQQTLSDDFDNVAQLMAGLEDSECSKPDTSKISISSQPLTTNVEATCKGKETDFIQPPRKCRPRRCRRRSSNADLVELHRQKASTQLLFSSSNTSLPSIIVTPAPPQFREISCHVPYQDAAFGNLLTVPCHPAFSGFHPPMVPVEEKLPYLSRWKWEDGHWKAVVPTLAEQARNGLYSRSKATSRQKAIRSPQKNPPQDSV</sequence>
<keyword evidence="3" id="KW-1185">Reference proteome</keyword>
<gene>
    <name evidence="2" type="ORF">D9613_004158</name>
</gene>